<dbReference type="Gene3D" id="2.40.170.20">
    <property type="entry name" value="TonB-dependent receptor, beta-barrel domain"/>
    <property type="match status" value="1"/>
</dbReference>
<dbReference type="InterPro" id="IPR023996">
    <property type="entry name" value="TonB-dep_OMP_SusC/RagA"/>
</dbReference>
<dbReference type="InterPro" id="IPR011662">
    <property type="entry name" value="Secretin/TonB_short_N"/>
</dbReference>
<evidence type="ECO:0000313" key="9">
    <source>
        <dbReference type="EMBL" id="OQP65048.1"/>
    </source>
</evidence>
<dbReference type="STRING" id="550983.A4R26_15175"/>
<evidence type="ECO:0000256" key="6">
    <source>
        <dbReference type="ARBA" id="ARBA00023237"/>
    </source>
</evidence>
<protein>
    <recommendedName>
        <fullName evidence="8">Secretin/TonB short N-terminal domain-containing protein</fullName>
    </recommendedName>
</protein>
<keyword evidence="5 7" id="KW-0472">Membrane</keyword>
<dbReference type="SMART" id="SM00965">
    <property type="entry name" value="STN"/>
    <property type="match status" value="1"/>
</dbReference>
<dbReference type="SUPFAM" id="SSF56935">
    <property type="entry name" value="Porins"/>
    <property type="match status" value="1"/>
</dbReference>
<dbReference type="InterPro" id="IPR036942">
    <property type="entry name" value="Beta-barrel_TonB_sf"/>
</dbReference>
<evidence type="ECO:0000256" key="7">
    <source>
        <dbReference type="PROSITE-ProRule" id="PRU01360"/>
    </source>
</evidence>
<accession>A0A1V9G3F8</accession>
<dbReference type="AlphaFoldDB" id="A0A1V9G3F8"/>
<dbReference type="EMBL" id="LWBP01000078">
    <property type="protein sequence ID" value="OQP65048.1"/>
    <property type="molecule type" value="Genomic_DNA"/>
</dbReference>
<name>A0A1V9G3F8_9BACT</name>
<proteinExistence type="inferred from homology"/>
<keyword evidence="4 7" id="KW-0812">Transmembrane</keyword>
<keyword evidence="2 7" id="KW-0813">Transport</keyword>
<dbReference type="Pfam" id="PF13715">
    <property type="entry name" value="CarbopepD_reg_2"/>
    <property type="match status" value="1"/>
</dbReference>
<dbReference type="InterPro" id="IPR008969">
    <property type="entry name" value="CarboxyPept-like_regulatory"/>
</dbReference>
<evidence type="ECO:0000256" key="4">
    <source>
        <dbReference type="ARBA" id="ARBA00022692"/>
    </source>
</evidence>
<dbReference type="NCBIfam" id="TIGR04057">
    <property type="entry name" value="SusC_RagA_signa"/>
    <property type="match status" value="1"/>
</dbReference>
<keyword evidence="6 7" id="KW-0998">Cell outer membrane</keyword>
<organism evidence="9 10">
    <name type="scientific">Niastella populi</name>
    <dbReference type="NCBI Taxonomy" id="550983"/>
    <lineage>
        <taxon>Bacteria</taxon>
        <taxon>Pseudomonadati</taxon>
        <taxon>Bacteroidota</taxon>
        <taxon>Chitinophagia</taxon>
        <taxon>Chitinophagales</taxon>
        <taxon>Chitinophagaceae</taxon>
        <taxon>Niastella</taxon>
    </lineage>
</organism>
<dbReference type="InterPro" id="IPR037066">
    <property type="entry name" value="Plug_dom_sf"/>
</dbReference>
<reference evidence="10" key="1">
    <citation type="submission" date="2016-04" db="EMBL/GenBank/DDBJ databases">
        <authorList>
            <person name="Chen L."/>
            <person name="Zhuang W."/>
            <person name="Wang G."/>
        </authorList>
    </citation>
    <scope>NUCLEOTIDE SEQUENCE [LARGE SCALE GENOMIC DNA]</scope>
    <source>
        <strain evidence="10">208</strain>
    </source>
</reference>
<evidence type="ECO:0000259" key="8">
    <source>
        <dbReference type="SMART" id="SM00965"/>
    </source>
</evidence>
<evidence type="ECO:0000256" key="5">
    <source>
        <dbReference type="ARBA" id="ARBA00023136"/>
    </source>
</evidence>
<dbReference type="InterPro" id="IPR012910">
    <property type="entry name" value="Plug_dom"/>
</dbReference>
<dbReference type="InterPro" id="IPR039426">
    <property type="entry name" value="TonB-dep_rcpt-like"/>
</dbReference>
<dbReference type="InterPro" id="IPR023997">
    <property type="entry name" value="TonB-dep_OMP_SusC/RagA_CS"/>
</dbReference>
<dbReference type="Gene3D" id="2.170.130.10">
    <property type="entry name" value="TonB-dependent receptor, plug domain"/>
    <property type="match status" value="1"/>
</dbReference>
<evidence type="ECO:0000256" key="3">
    <source>
        <dbReference type="ARBA" id="ARBA00022452"/>
    </source>
</evidence>
<sequence>MLCMVACVPVYAQSQTYTISVDNVPLKKVMKQIEKYGKYYFAYRTEFVQHADRVTVHVKNGTIDEVMLQALKGLGLNYLIVGNMITVRPDSTFAQIHQQELITVTGQVINETGEPVENVSVSESGSSAGTFSSNTGQFSITVKPNTLLSFSSVGYEPVQRVINGKSHVTIRLKHQVIDLDETVITGYGKTSKRYNTGSIYKIDHKDIARQPVSDPLGTLQGRVPGLLITQSNGLSGSTYKVQLRGQSSIGIVPGSLPPNDPLFIIDGVPYAPNNYPIIGVTSGSIFGESGRSPFSFINIGDIDHIEILKDADATAIYGSRGSNGVILITTKKGKIGTPVFNLNVRTGVGRITRYPEMMNTQQYVLMRNEALKNDGLVVDTKNAPDLIDWDTTRNTDFKEMLIGGQAVTNNVQFSLSGGGDRLQYYLGSGYHRETTVFPGDLKNERLSGHVNLHYQSRDSGFNVTLSVIGLRDKNWSIQNDLTALIKDLVPHTPVLYDSAGKFNWQQGTLSFNNPLALLNKKYESKATNILGNLDISYRIVKNLVFKTSLGYNRLQFDEISIVPSASINPVTTPDPKGLSYFGKVSYNSVIAEPQLEYNRYFGFGRISGLVGSTMQVQHNTVSTIDASQFPGDDHLRNVHAAGHLVHKELKTEYRYGGVFARLNSVLFDKFLINLTGRTDGSSRFGAGRQVGTFWSTGLGWIFSNEAFIKNRLPFISFGKLRASYGVTGNDQIGDYKYLDKWQDIIGSAYLGRAGITPVQLADSNYSWEVSRKLEAAIEMGLFKDRVLITAAHYRNRSGNQLIAYVLPGITGFNNYAAKNSPALVQNSGWELQVQTKNRLNKHWQLSGNVMLTIPRNKLIAFPNLSTSSYKTKLTIGESLSSLTGFQYKGVDPSTGLFDFIDQDGNGEISSPEDYRILGHTDPAWYGSVQTNVHYKGWQLDIFWEIRNQRASSYLYPMYSFYPPGTQLVNQPVMVLHRWPECLEQCGIQQYTTSANDIAKESMKRFVASDGFIKDATFARLRNIELSWQLPALWMKNIAIKHCRLYLQAQNLFTITKYKGLDPELRDLNTLPPLRTIAAGIELSF</sequence>
<gene>
    <name evidence="9" type="ORF">A4R26_15175</name>
</gene>
<dbReference type="Proteomes" id="UP000192276">
    <property type="component" value="Unassembled WGS sequence"/>
</dbReference>
<evidence type="ECO:0000256" key="2">
    <source>
        <dbReference type="ARBA" id="ARBA00022448"/>
    </source>
</evidence>
<keyword evidence="10" id="KW-1185">Reference proteome</keyword>
<dbReference type="GO" id="GO:0009279">
    <property type="term" value="C:cell outer membrane"/>
    <property type="evidence" value="ECO:0007669"/>
    <property type="project" value="UniProtKB-SubCell"/>
</dbReference>
<evidence type="ECO:0000256" key="1">
    <source>
        <dbReference type="ARBA" id="ARBA00004571"/>
    </source>
</evidence>
<dbReference type="SUPFAM" id="SSF49464">
    <property type="entry name" value="Carboxypeptidase regulatory domain-like"/>
    <property type="match status" value="1"/>
</dbReference>
<dbReference type="Pfam" id="PF07715">
    <property type="entry name" value="Plug"/>
    <property type="match status" value="1"/>
</dbReference>
<evidence type="ECO:0000313" key="10">
    <source>
        <dbReference type="Proteomes" id="UP000192276"/>
    </source>
</evidence>
<dbReference type="Pfam" id="PF07660">
    <property type="entry name" value="STN"/>
    <property type="match status" value="1"/>
</dbReference>
<comment type="similarity">
    <text evidence="7">Belongs to the TonB-dependent receptor family.</text>
</comment>
<keyword evidence="3 7" id="KW-1134">Transmembrane beta strand</keyword>
<comment type="caution">
    <text evidence="9">The sequence shown here is derived from an EMBL/GenBank/DDBJ whole genome shotgun (WGS) entry which is preliminary data.</text>
</comment>
<dbReference type="PROSITE" id="PS52016">
    <property type="entry name" value="TONB_DEPENDENT_REC_3"/>
    <property type="match status" value="1"/>
</dbReference>
<dbReference type="NCBIfam" id="TIGR04056">
    <property type="entry name" value="OMP_RagA_SusC"/>
    <property type="match status" value="1"/>
</dbReference>
<comment type="subcellular location">
    <subcellularLocation>
        <location evidence="1 7">Cell outer membrane</location>
        <topology evidence="1 7">Multi-pass membrane protein</topology>
    </subcellularLocation>
</comment>
<feature type="domain" description="Secretin/TonB short N-terminal" evidence="8">
    <location>
        <begin position="39"/>
        <end position="90"/>
    </location>
</feature>
<dbReference type="Gene3D" id="2.60.40.1120">
    <property type="entry name" value="Carboxypeptidase-like, regulatory domain"/>
    <property type="match status" value="1"/>
</dbReference>